<comment type="subcellular location">
    <subcellularLocation>
        <location evidence="1">Membrane</location>
        <topology evidence="1">Single-pass membrane protein</topology>
    </subcellularLocation>
</comment>
<accession>A0A9Q0F719</accession>
<evidence type="ECO:0000259" key="7">
    <source>
        <dbReference type="Pfam" id="PF03168"/>
    </source>
</evidence>
<evidence type="ECO:0000256" key="2">
    <source>
        <dbReference type="ARBA" id="ARBA00022692"/>
    </source>
</evidence>
<reference evidence="8" key="2">
    <citation type="journal article" date="2023" name="Plants (Basel)">
        <title>Annotation of the Turnera subulata (Passifloraceae) Draft Genome Reveals the S-Locus Evolved after the Divergence of Turneroideae from Passifloroideae in a Stepwise Manner.</title>
        <authorList>
            <person name="Henning P.M."/>
            <person name="Roalson E.H."/>
            <person name="Mir W."/>
            <person name="McCubbin A.G."/>
            <person name="Shore J.S."/>
        </authorList>
    </citation>
    <scope>NUCLEOTIDE SEQUENCE</scope>
    <source>
        <strain evidence="8">F60SS</strain>
    </source>
</reference>
<evidence type="ECO:0000313" key="8">
    <source>
        <dbReference type="EMBL" id="KAJ4826158.1"/>
    </source>
</evidence>
<reference evidence="8" key="1">
    <citation type="submission" date="2022-02" db="EMBL/GenBank/DDBJ databases">
        <authorList>
            <person name="Henning P.M."/>
            <person name="McCubbin A.G."/>
            <person name="Shore J.S."/>
        </authorList>
    </citation>
    <scope>NUCLEOTIDE SEQUENCE</scope>
    <source>
        <strain evidence="8">F60SS</strain>
        <tissue evidence="8">Leaves</tissue>
    </source>
</reference>
<dbReference type="InterPro" id="IPR044839">
    <property type="entry name" value="NDR1-like"/>
</dbReference>
<name>A0A9Q0F719_9ROSI</name>
<dbReference type="OrthoDB" id="1894389at2759"/>
<dbReference type="Gene3D" id="2.60.40.1820">
    <property type="match status" value="1"/>
</dbReference>
<keyword evidence="3 6" id="KW-1133">Transmembrane helix</keyword>
<dbReference type="PANTHER" id="PTHR31234:SF3">
    <property type="entry name" value="LATE EMBRYOGENESIS ABUNDANT (LEA) HYDROXYPROLINE-RICH GLYCOPROTEIN FAMILY"/>
    <property type="match status" value="1"/>
</dbReference>
<organism evidence="8 9">
    <name type="scientific">Turnera subulata</name>
    <dbReference type="NCBI Taxonomy" id="218843"/>
    <lineage>
        <taxon>Eukaryota</taxon>
        <taxon>Viridiplantae</taxon>
        <taxon>Streptophyta</taxon>
        <taxon>Embryophyta</taxon>
        <taxon>Tracheophyta</taxon>
        <taxon>Spermatophyta</taxon>
        <taxon>Magnoliopsida</taxon>
        <taxon>eudicotyledons</taxon>
        <taxon>Gunneridae</taxon>
        <taxon>Pentapetalae</taxon>
        <taxon>rosids</taxon>
        <taxon>fabids</taxon>
        <taxon>Malpighiales</taxon>
        <taxon>Passifloraceae</taxon>
        <taxon>Turnera</taxon>
    </lineage>
</organism>
<dbReference type="PANTHER" id="PTHR31234">
    <property type="entry name" value="LATE EMBRYOGENESIS ABUNDANT (LEA) HYDROXYPROLINE-RICH GLYCOPROTEIN FAMILY"/>
    <property type="match status" value="1"/>
</dbReference>
<evidence type="ECO:0000256" key="4">
    <source>
        <dbReference type="ARBA" id="ARBA00023136"/>
    </source>
</evidence>
<feature type="domain" description="Late embryogenesis abundant protein LEA-2 subgroup" evidence="7">
    <location>
        <begin position="99"/>
        <end position="198"/>
    </location>
</feature>
<dbReference type="EMBL" id="JAKUCV010006730">
    <property type="protein sequence ID" value="KAJ4826158.1"/>
    <property type="molecule type" value="Genomic_DNA"/>
</dbReference>
<gene>
    <name evidence="8" type="ORF">Tsubulata_037360</name>
</gene>
<keyword evidence="4 6" id="KW-0472">Membrane</keyword>
<feature type="compositionally biased region" description="Low complexity" evidence="5">
    <location>
        <begin position="28"/>
        <end position="38"/>
    </location>
</feature>
<sequence>MPEEDQGVQILAPAKSHPRSDEEYAPIKPKSSTPTSSSKCPVYLLAAIVLLTAIALVFSLVVLRPNTPDVELSQVIIEDLKYGNYSPNPSLNMTLSAEIRIKNSNFGKYEFENSTASVLYEDVVVGEAKLGQGSVSARKTERMSAVVDVRSQRLSDTKNLSRDISSGMLKLSSYARLSGKVLLIKKIKKQKTAIMNCTMTLNLRSRSVQELLCS</sequence>
<dbReference type="Proteomes" id="UP001141552">
    <property type="component" value="Unassembled WGS sequence"/>
</dbReference>
<keyword evidence="2 6" id="KW-0812">Transmembrane</keyword>
<proteinExistence type="predicted"/>
<feature type="transmembrane region" description="Helical" evidence="6">
    <location>
        <begin position="42"/>
        <end position="63"/>
    </location>
</feature>
<feature type="region of interest" description="Disordered" evidence="5">
    <location>
        <begin position="1"/>
        <end position="38"/>
    </location>
</feature>
<comment type="caution">
    <text evidence="8">The sequence shown here is derived from an EMBL/GenBank/DDBJ whole genome shotgun (WGS) entry which is preliminary data.</text>
</comment>
<evidence type="ECO:0000313" key="9">
    <source>
        <dbReference type="Proteomes" id="UP001141552"/>
    </source>
</evidence>
<dbReference type="InterPro" id="IPR004864">
    <property type="entry name" value="LEA_2"/>
</dbReference>
<dbReference type="AlphaFoldDB" id="A0A9Q0F719"/>
<dbReference type="GO" id="GO:0005886">
    <property type="term" value="C:plasma membrane"/>
    <property type="evidence" value="ECO:0007669"/>
    <property type="project" value="TreeGrafter"/>
</dbReference>
<keyword evidence="9" id="KW-1185">Reference proteome</keyword>
<dbReference type="Pfam" id="PF03168">
    <property type="entry name" value="LEA_2"/>
    <property type="match status" value="1"/>
</dbReference>
<evidence type="ECO:0000256" key="1">
    <source>
        <dbReference type="ARBA" id="ARBA00004167"/>
    </source>
</evidence>
<protein>
    <recommendedName>
        <fullName evidence="7">Late embryogenesis abundant protein LEA-2 subgroup domain-containing protein</fullName>
    </recommendedName>
</protein>
<evidence type="ECO:0000256" key="3">
    <source>
        <dbReference type="ARBA" id="ARBA00022989"/>
    </source>
</evidence>
<evidence type="ECO:0000256" key="5">
    <source>
        <dbReference type="SAM" id="MobiDB-lite"/>
    </source>
</evidence>
<evidence type="ECO:0000256" key="6">
    <source>
        <dbReference type="SAM" id="Phobius"/>
    </source>
</evidence>
<dbReference type="GO" id="GO:0098542">
    <property type="term" value="P:defense response to other organism"/>
    <property type="evidence" value="ECO:0007669"/>
    <property type="project" value="InterPro"/>
</dbReference>